<dbReference type="EMBL" id="CP022129">
    <property type="protein sequence ID" value="ASF47683.1"/>
    <property type="molecule type" value="Genomic_DNA"/>
</dbReference>
<dbReference type="AlphaFoldDB" id="A0A1Z4C2C6"/>
<evidence type="ECO:0000256" key="1">
    <source>
        <dbReference type="SAM" id="MobiDB-lite"/>
    </source>
</evidence>
<dbReference type="KEGG" id="mpsy:CEK71_17315"/>
<reference evidence="2 3" key="1">
    <citation type="submission" date="2017-06" db="EMBL/GenBank/DDBJ databases">
        <title>Genome Sequencing of the methanotroph Methylovulum psychrotolerants str. HV10-M2 isolated from a high-altitude environment.</title>
        <authorList>
            <person name="Mateos-Rivera A."/>
        </authorList>
    </citation>
    <scope>NUCLEOTIDE SEQUENCE [LARGE SCALE GENOMIC DNA]</scope>
    <source>
        <strain evidence="2 3">HV10_M2</strain>
    </source>
</reference>
<organism evidence="2 3">
    <name type="scientific">Methylovulum psychrotolerans</name>
    <dbReference type="NCBI Taxonomy" id="1704499"/>
    <lineage>
        <taxon>Bacteria</taxon>
        <taxon>Pseudomonadati</taxon>
        <taxon>Pseudomonadota</taxon>
        <taxon>Gammaproteobacteria</taxon>
        <taxon>Methylococcales</taxon>
        <taxon>Methylococcaceae</taxon>
        <taxon>Methylovulum</taxon>
    </lineage>
</organism>
<name>A0A1Z4C2C6_9GAMM</name>
<gene>
    <name evidence="2" type="ORF">CEK71_17315</name>
</gene>
<evidence type="ECO:0000313" key="3">
    <source>
        <dbReference type="Proteomes" id="UP000197019"/>
    </source>
</evidence>
<protein>
    <submittedName>
        <fullName evidence="2">Uncharacterized protein</fullName>
    </submittedName>
</protein>
<dbReference type="Proteomes" id="UP000197019">
    <property type="component" value="Chromosome"/>
</dbReference>
<evidence type="ECO:0000313" key="2">
    <source>
        <dbReference type="EMBL" id="ASF47683.1"/>
    </source>
</evidence>
<keyword evidence="3" id="KW-1185">Reference proteome</keyword>
<accession>A0A1Z4C2C6</accession>
<feature type="region of interest" description="Disordered" evidence="1">
    <location>
        <begin position="96"/>
        <end position="119"/>
    </location>
</feature>
<proteinExistence type="predicted"/>
<sequence length="119" mass="12852">MIDLPTVGRFRFGRETLGDHIAIQAAYVTLTNAQGGQDRYLDFIADALAHFQVLCVSAPAGWGQLAALDYNETMLNNLAVLYKELMERLKSFRDGAAQGSQAPGLGASENVPQLVPADL</sequence>